<comment type="caution">
    <text evidence="1">The sequence shown here is derived from an EMBL/GenBank/DDBJ whole genome shotgun (WGS) entry which is preliminary data.</text>
</comment>
<evidence type="ECO:0000313" key="1">
    <source>
        <dbReference type="EMBL" id="ONH70793.1"/>
    </source>
</evidence>
<proteinExistence type="predicted"/>
<organism evidence="1 2">
    <name type="scientific">Pichia kudriavzevii</name>
    <name type="common">Yeast</name>
    <name type="synonym">Issatchenkia orientalis</name>
    <dbReference type="NCBI Taxonomy" id="4909"/>
    <lineage>
        <taxon>Eukaryota</taxon>
        <taxon>Fungi</taxon>
        <taxon>Dikarya</taxon>
        <taxon>Ascomycota</taxon>
        <taxon>Saccharomycotina</taxon>
        <taxon>Pichiomycetes</taxon>
        <taxon>Pichiales</taxon>
        <taxon>Pichiaceae</taxon>
        <taxon>Pichia</taxon>
    </lineage>
</organism>
<gene>
    <name evidence="1" type="ORF">BOH78_4967</name>
</gene>
<reference evidence="2" key="1">
    <citation type="journal article" date="2017" name="Genome Announc.">
        <title>Genome sequences of Cyberlindnera fabianii 65, Pichia kudriavzevii 129, and Saccharomyces cerevisiae 131 isolated from fermented masau fruits in Zimbabwe.</title>
        <authorList>
            <person name="van Rijswijck I.M.H."/>
            <person name="Derks M.F.L."/>
            <person name="Abee T."/>
            <person name="de Ridder D."/>
            <person name="Smid E.J."/>
        </authorList>
    </citation>
    <scope>NUCLEOTIDE SEQUENCE [LARGE SCALE GENOMIC DNA]</scope>
    <source>
        <strain evidence="2">129</strain>
    </source>
</reference>
<feature type="non-terminal residue" evidence="1">
    <location>
        <position position="106"/>
    </location>
</feature>
<evidence type="ECO:0000313" key="2">
    <source>
        <dbReference type="Proteomes" id="UP000189274"/>
    </source>
</evidence>
<protein>
    <submittedName>
        <fullName evidence="1">Uncharacterized protein</fullName>
    </submittedName>
</protein>
<dbReference type="AlphaFoldDB" id="A0A1V2LH16"/>
<dbReference type="Proteomes" id="UP000189274">
    <property type="component" value="Unassembled WGS sequence"/>
</dbReference>
<name>A0A1V2LH16_PICKU</name>
<dbReference type="EMBL" id="MQVM01000053">
    <property type="protein sequence ID" value="ONH70793.1"/>
    <property type="molecule type" value="Genomic_DNA"/>
</dbReference>
<sequence>MCVSLQAKGNHPTVKLYKIKKNGILKNNHIFIRHNPTKWIGVQKRPLHPAAMSTRLLHKGKAKSVKIKIKKIKKIKIKRNCWVVGCRDSPAVVSILPVVCLVVEEV</sequence>
<accession>A0A1V2LH16</accession>